<dbReference type="EMBL" id="JAGRYU010000010">
    <property type="protein sequence ID" value="MBU4681636.1"/>
    <property type="molecule type" value="Genomic_DNA"/>
</dbReference>
<dbReference type="InterPro" id="IPR017557">
    <property type="entry name" value="Holo-ACP_synthase"/>
</dbReference>
<dbReference type="NCBIfam" id="TIGR03135">
    <property type="entry name" value="malonate_mdcG"/>
    <property type="match status" value="1"/>
</dbReference>
<dbReference type="NCBIfam" id="NF002332">
    <property type="entry name" value="PRK01293.1"/>
    <property type="match status" value="1"/>
</dbReference>
<feature type="domain" description="Phosphoribosyl-dephospho-CoA transferase MdcG N-terminal" evidence="4">
    <location>
        <begin position="5"/>
        <end position="76"/>
    </location>
</feature>
<evidence type="ECO:0000259" key="4">
    <source>
        <dbReference type="Pfam" id="PF20866"/>
    </source>
</evidence>
<comment type="caution">
    <text evidence="5">The sequence shown here is derived from an EMBL/GenBank/DDBJ whole genome shotgun (WGS) entry which is preliminary data.</text>
</comment>
<reference evidence="6" key="2">
    <citation type="submission" date="2023-07" db="EMBL/GenBank/DDBJ databases">
        <title>Cedecea davisae an AmpC producer and its therapeutic implications.</title>
        <authorList>
            <person name="Notter J."/>
        </authorList>
    </citation>
    <scope>NUCLEOTIDE SEQUENCE [LARGE SCALE GENOMIC DNA]</scope>
    <source>
        <strain evidence="6">1</strain>
    </source>
</reference>
<dbReference type="InterPro" id="IPR048903">
    <property type="entry name" value="MdcG_N"/>
</dbReference>
<feature type="domain" description="Phosphoribosyl-dephospho-CoA transferase MdcG C-terminal" evidence="3">
    <location>
        <begin position="99"/>
        <end position="199"/>
    </location>
</feature>
<evidence type="ECO:0000259" key="3">
    <source>
        <dbReference type="Pfam" id="PF10620"/>
    </source>
</evidence>
<dbReference type="Pfam" id="PF10620">
    <property type="entry name" value="MdcG"/>
    <property type="match status" value="1"/>
</dbReference>
<dbReference type="Proteomes" id="UP000686327">
    <property type="component" value="Unassembled WGS sequence"/>
</dbReference>
<dbReference type="RefSeq" id="WP_216375047.1">
    <property type="nucleotide sequence ID" value="NZ_JAGRYT010000042.1"/>
</dbReference>
<evidence type="ECO:0000256" key="2">
    <source>
        <dbReference type="ARBA" id="ARBA00022695"/>
    </source>
</evidence>
<gene>
    <name evidence="5" type="ORF">KC222_06405</name>
</gene>
<keyword evidence="2" id="KW-0548">Nucleotidyltransferase</keyword>
<keyword evidence="6" id="KW-1185">Reference proteome</keyword>
<evidence type="ECO:0000313" key="5">
    <source>
        <dbReference type="EMBL" id="MBU4681636.1"/>
    </source>
</evidence>
<evidence type="ECO:0000313" key="6">
    <source>
        <dbReference type="Proteomes" id="UP000686327"/>
    </source>
</evidence>
<proteinExistence type="predicted"/>
<evidence type="ECO:0000256" key="1">
    <source>
        <dbReference type="ARBA" id="ARBA00022679"/>
    </source>
</evidence>
<organism evidence="5 6">
    <name type="scientific">Cedecea davisae</name>
    <dbReference type="NCBI Taxonomy" id="158484"/>
    <lineage>
        <taxon>Bacteria</taxon>
        <taxon>Pseudomonadati</taxon>
        <taxon>Pseudomonadota</taxon>
        <taxon>Gammaproteobacteria</taxon>
        <taxon>Enterobacterales</taxon>
        <taxon>Enterobacteriaceae</taxon>
        <taxon>Cedecea</taxon>
    </lineage>
</organism>
<accession>A0ABS6DEK3</accession>
<protein>
    <submittedName>
        <fullName evidence="5">Malonate decarboxylase holo-ACP synthase</fullName>
    </submittedName>
</protein>
<keyword evidence="1" id="KW-0808">Transferase</keyword>
<name>A0ABS6DEK3_9ENTR</name>
<sequence length="206" mass="22915">MSTFRPHDLLWLADRSALEGAGEEWVAGQWRPALPVVVRRDVEREGRIPVGIRGMRREQRAAGWANAAGVKRVVSPEALASREALLHSPFVSMPPVQGAIQLASHQWPWVWGITGSVGYALATEVPVLHAESDLDLLIRCPEPQEMETLVEWQALTARLLCRADTQIETPYGGFALAEWLREGRVLLKTSRGPVLTSNPWMPEDDV</sequence>
<dbReference type="Pfam" id="PF20866">
    <property type="entry name" value="MdcG_N"/>
    <property type="match status" value="1"/>
</dbReference>
<dbReference type="InterPro" id="IPR049180">
    <property type="entry name" value="MdcG_C"/>
</dbReference>
<reference evidence="5 6" key="1">
    <citation type="submission" date="2021-04" db="EMBL/GenBank/DDBJ databases">
        <authorList>
            <person name="Seiffert S.N."/>
        </authorList>
    </citation>
    <scope>NUCLEOTIDE SEQUENCE [LARGE SCALE GENOMIC DNA]</scope>
    <source>
        <strain evidence="5 6">1</strain>
    </source>
</reference>